<dbReference type="InterPro" id="IPR005135">
    <property type="entry name" value="Endo/exonuclease/phosphatase"/>
</dbReference>
<comment type="caution">
    <text evidence="3">The sequence shown here is derived from an EMBL/GenBank/DDBJ whole genome shotgun (WGS) entry which is preliminary data.</text>
</comment>
<dbReference type="CDD" id="cd01650">
    <property type="entry name" value="RT_nLTR_like"/>
    <property type="match status" value="1"/>
</dbReference>
<dbReference type="GO" id="GO:0003824">
    <property type="term" value="F:catalytic activity"/>
    <property type="evidence" value="ECO:0007669"/>
    <property type="project" value="InterPro"/>
</dbReference>
<feature type="region of interest" description="Disordered" evidence="1">
    <location>
        <begin position="224"/>
        <end position="244"/>
    </location>
</feature>
<organism evidence="3 4">
    <name type="scientific">Lolium multiflorum</name>
    <name type="common">Italian ryegrass</name>
    <name type="synonym">Lolium perenne subsp. multiflorum</name>
    <dbReference type="NCBI Taxonomy" id="4521"/>
    <lineage>
        <taxon>Eukaryota</taxon>
        <taxon>Viridiplantae</taxon>
        <taxon>Streptophyta</taxon>
        <taxon>Embryophyta</taxon>
        <taxon>Tracheophyta</taxon>
        <taxon>Spermatophyta</taxon>
        <taxon>Magnoliopsida</taxon>
        <taxon>Liliopsida</taxon>
        <taxon>Poales</taxon>
        <taxon>Poaceae</taxon>
        <taxon>BOP clade</taxon>
        <taxon>Pooideae</taxon>
        <taxon>Poodae</taxon>
        <taxon>Poeae</taxon>
        <taxon>Poeae Chloroplast Group 2 (Poeae type)</taxon>
        <taxon>Loliodinae</taxon>
        <taxon>Loliinae</taxon>
        <taxon>Lolium</taxon>
    </lineage>
</organism>
<dbReference type="PANTHER" id="PTHR33116:SF87">
    <property type="entry name" value="OS01G0158850 PROTEIN"/>
    <property type="match status" value="1"/>
</dbReference>
<dbReference type="PANTHER" id="PTHR33116">
    <property type="entry name" value="REVERSE TRANSCRIPTASE ZINC-BINDING DOMAIN-CONTAINING PROTEIN-RELATED-RELATED"/>
    <property type="match status" value="1"/>
</dbReference>
<protein>
    <recommendedName>
        <fullName evidence="2">Reverse transcriptase domain-containing protein</fullName>
    </recommendedName>
</protein>
<sequence>MAIRGGGLNLPNCNIRAIVRAAVGDPAAAERLDETWVKLFDVPPPYRHPVRILLAARELGRPIGVDDQSLEVPSAPVRLLVGCRNPALLPPHLMMFVNSQGFKVRVQVEGAAGVGPSAPPPPPHPAIDDKEEDGDESEGEGWDGRRGKHLRKDKDSVAPRPGKDGAPKHKSVGNGSAVEPQDKVAPTIPSSALSQYGSNLLGKGDIFPILKTLLTPAEGSASSQDVAVHAEGDQPPLSPSLLTDSATDCLVTPGLDGHTEGKAWFLSQEERAEVGLSPTWETNPNLMREKERRSKSNKDRPSLAHISVGKEVATQLIFEEGEQRESVETRGSIPMEGAVIGELAAQVARAPRTKSKSGGPSRKSRRGAAASAEPVLQRAMARAQRKTPGTSPSPIPKPLSRFAVLPDVSDEHLLAVAKDSCIVFPSAAGNPAPLLSIIRAKELAQAELALARDRLAAEQAVSRTAEGGEDVLDPQGATGVAAQMEKTASESAGSRKKKDILAVRKKRIYKKTAVVGTRVLTRQARGHYLRLHKIDIVCLQETIKQDFSEQELRSLEVGDKFFWCWLPANGHSGGMLLGLRDSVFDVGRVALGQFFISASILCRADNFKFEFIGVYGPADHAFTQVFLQEISARVAASDLPILMGGDFNLLRDAADKNNDRVNWARMDLFNDNIASWGLREIPRTGARYTWTNKRLNPVRCVLDRVLIAPELDIHFPLCSLMAETSLGSDHTPLILDSGQDLQCASNRFFFESGWMELPNFADMFAAIWGELAAKVRGRDVLDWWNFMSGGVRKKLKGWNANRKVEANAVKAALLQQIKDLDQKADSLGLDGEEWAFRYHLEDQILAIFRDEEEYWRQRGRVRWLLQGDSNTAYFHAVANGRRRKCCILRLLTDNGPISEKRQIQEHIYDFYRRLLGSTDTRVCSLDPGAWGVEDRVSTQENEEVMRTYSQEELDILVQEMKSDTAPGPDGLPVQFFKKFWPLIRMGVLHIINDFLLGRIDISRLNFGVLSLIPKVQGADHISQFRPIALINVIFKMVSKAVATKLDPIANRVISPNQTAFIKGRFILDGILALHEVVHEVKANREACILLKLDFEKAYDRVNWDFLREVLRCKGFDSGVVHRLMQLVSGGQTAISINGEVGPFFRNKRGVRQGDPLSPLLFNFMAEALSVILTKANSAGHIAGVVPNLIPGGITHLQYADDTIIMIQDDDQQITNLKFILMCFEDMSGLKINYHKSEVIIMGRSVERQQLVADQLNCKLGEFPFIYLGLPISDRALTMEQWLFLVRKLAAKVEPWWGKFMSSGGRLILSNACLANLPTYAMGLFLLQDGIHAKFDSHRARFYWEGVGPKRKFHLVNWPAVCRPKDCGGLGIVNSRLMNVALLLKWVWKLYQDGNQLWRQLINAKYPSADDIFTASGQRGSQFWRSLHKIKHLFKLGAKHSIRNGRRTRFWMDRWVGDAPLKDRFPGLFSIAYSQMDSVAQVCGSNEPLRFRRQLDQMSTRALEELQAVIVSTVLVEGPDKVSWRFESDGRFSVKSIGSSWRNLWTVPGLGG</sequence>
<feature type="region of interest" description="Disordered" evidence="1">
    <location>
        <begin position="345"/>
        <end position="374"/>
    </location>
</feature>
<evidence type="ECO:0000313" key="3">
    <source>
        <dbReference type="EMBL" id="KAK1644453.1"/>
    </source>
</evidence>
<gene>
    <name evidence="3" type="ORF">QYE76_062258</name>
</gene>
<dbReference type="SUPFAM" id="SSF56219">
    <property type="entry name" value="DNase I-like"/>
    <property type="match status" value="1"/>
</dbReference>
<accession>A0AAD8S3Q4</accession>
<dbReference type="EMBL" id="JAUUTY010000004">
    <property type="protein sequence ID" value="KAK1644453.1"/>
    <property type="molecule type" value="Genomic_DNA"/>
</dbReference>
<feature type="region of interest" description="Disordered" evidence="1">
    <location>
        <begin position="379"/>
        <end position="398"/>
    </location>
</feature>
<feature type="region of interest" description="Disordered" evidence="1">
    <location>
        <begin position="466"/>
        <end position="493"/>
    </location>
</feature>
<evidence type="ECO:0000259" key="2">
    <source>
        <dbReference type="PROSITE" id="PS50878"/>
    </source>
</evidence>
<feature type="compositionally biased region" description="Low complexity" evidence="1">
    <location>
        <begin position="356"/>
        <end position="372"/>
    </location>
</feature>
<reference evidence="3" key="1">
    <citation type="submission" date="2023-07" db="EMBL/GenBank/DDBJ databases">
        <title>A chromosome-level genome assembly of Lolium multiflorum.</title>
        <authorList>
            <person name="Chen Y."/>
            <person name="Copetti D."/>
            <person name="Kolliker R."/>
            <person name="Studer B."/>
        </authorList>
    </citation>
    <scope>NUCLEOTIDE SEQUENCE</scope>
    <source>
        <strain evidence="3">02402/16</strain>
        <tissue evidence="3">Leaf</tissue>
    </source>
</reference>
<dbReference type="SUPFAM" id="SSF56672">
    <property type="entry name" value="DNA/RNA polymerases"/>
    <property type="match status" value="1"/>
</dbReference>
<dbReference type="Proteomes" id="UP001231189">
    <property type="component" value="Unassembled WGS sequence"/>
</dbReference>
<dbReference type="Pfam" id="PF00078">
    <property type="entry name" value="RVT_1"/>
    <property type="match status" value="1"/>
</dbReference>
<feature type="compositionally biased region" description="Acidic residues" evidence="1">
    <location>
        <begin position="129"/>
        <end position="141"/>
    </location>
</feature>
<feature type="region of interest" description="Disordered" evidence="1">
    <location>
        <begin position="276"/>
        <end position="304"/>
    </location>
</feature>
<dbReference type="InterPro" id="IPR043502">
    <property type="entry name" value="DNA/RNA_pol_sf"/>
</dbReference>
<dbReference type="Pfam" id="PF03372">
    <property type="entry name" value="Exo_endo_phos"/>
    <property type="match status" value="1"/>
</dbReference>
<dbReference type="InterPro" id="IPR000477">
    <property type="entry name" value="RT_dom"/>
</dbReference>
<feature type="compositionally biased region" description="Basic and acidic residues" evidence="1">
    <location>
        <begin position="152"/>
        <end position="167"/>
    </location>
</feature>
<evidence type="ECO:0000256" key="1">
    <source>
        <dbReference type="SAM" id="MobiDB-lite"/>
    </source>
</evidence>
<feature type="region of interest" description="Disordered" evidence="1">
    <location>
        <begin position="112"/>
        <end position="190"/>
    </location>
</feature>
<proteinExistence type="predicted"/>
<name>A0AAD8S3Q4_LOLMU</name>
<feature type="domain" description="Reverse transcriptase" evidence="2">
    <location>
        <begin position="993"/>
        <end position="1271"/>
    </location>
</feature>
<keyword evidence="4" id="KW-1185">Reference proteome</keyword>
<dbReference type="PROSITE" id="PS50878">
    <property type="entry name" value="RT_POL"/>
    <property type="match status" value="1"/>
</dbReference>
<feature type="compositionally biased region" description="Basic and acidic residues" evidence="1">
    <location>
        <begin position="287"/>
        <end position="302"/>
    </location>
</feature>
<dbReference type="Gene3D" id="3.60.10.10">
    <property type="entry name" value="Endonuclease/exonuclease/phosphatase"/>
    <property type="match status" value="1"/>
</dbReference>
<dbReference type="InterPro" id="IPR036691">
    <property type="entry name" value="Endo/exonu/phosph_ase_sf"/>
</dbReference>
<evidence type="ECO:0000313" key="4">
    <source>
        <dbReference type="Proteomes" id="UP001231189"/>
    </source>
</evidence>